<dbReference type="Proteomes" id="UP000509684">
    <property type="component" value="Chromosome"/>
</dbReference>
<dbReference type="KEGG" id="acog:HWD57_10335"/>
<sequence>MLVRHPHPFLTSGEAWTRQIASINSRGERSTAEHALDFGGTHGVANDFELLRGDPETNANTPDGRVAFVIIELGEWRRVGPLLAGVLVFLWLRL</sequence>
<dbReference type="Proteomes" id="UP000021315">
    <property type="component" value="Unassembled WGS sequence"/>
</dbReference>
<dbReference type="EMBL" id="JDST02000140">
    <property type="protein sequence ID" value="KFB74710.1"/>
    <property type="molecule type" value="Genomic_DNA"/>
</dbReference>
<dbReference type="EMBL" id="CP058708">
    <property type="protein sequence ID" value="QLH50130.1"/>
    <property type="molecule type" value="Genomic_DNA"/>
</dbReference>
<reference evidence="1 3" key="1">
    <citation type="submission" date="2014-02" db="EMBL/GenBank/DDBJ databases">
        <title>Expanding our view of genomic diversity in Candidatus Accumulibacter clades.</title>
        <authorList>
            <person name="Skennerton C.T."/>
            <person name="Barr J.J."/>
            <person name="Slater F.R."/>
            <person name="Bond P.L."/>
            <person name="Tyson G.W."/>
        </authorList>
    </citation>
    <scope>NUCLEOTIDE SEQUENCE [LARGE SCALE GENOMIC DNA]</scope>
    <source>
        <strain evidence="3">SK-02</strain>
    </source>
</reference>
<evidence type="ECO:0000313" key="3">
    <source>
        <dbReference type="Proteomes" id="UP000021315"/>
    </source>
</evidence>
<accession>A0A7D5NBE7</accession>
<evidence type="ECO:0000313" key="4">
    <source>
        <dbReference type="Proteomes" id="UP000509684"/>
    </source>
</evidence>
<keyword evidence="3" id="KW-1185">Reference proteome</keyword>
<dbReference type="STRING" id="1453999.AW06_004349"/>
<gene>
    <name evidence="1" type="ORF">AW06_004349</name>
    <name evidence="2" type="ORF">HWD57_10335</name>
</gene>
<organism evidence="1 3">
    <name type="scientific">Candidatus Accumulibacter cognatus</name>
    <dbReference type="NCBI Taxonomy" id="2954383"/>
    <lineage>
        <taxon>Bacteria</taxon>
        <taxon>Pseudomonadati</taxon>
        <taxon>Pseudomonadota</taxon>
        <taxon>Betaproteobacteria</taxon>
        <taxon>Candidatus Accumulibacter</taxon>
    </lineage>
</organism>
<evidence type="ECO:0000313" key="2">
    <source>
        <dbReference type="EMBL" id="QLH50130.1"/>
    </source>
</evidence>
<accession>A0A080M2Z6</accession>
<evidence type="ECO:0000313" key="1">
    <source>
        <dbReference type="EMBL" id="KFB74710.1"/>
    </source>
</evidence>
<protein>
    <submittedName>
        <fullName evidence="1">Uncharacterized protein</fullName>
    </submittedName>
</protein>
<reference evidence="2" key="3">
    <citation type="submission" date="2020-06" db="EMBL/GenBank/DDBJ databases">
        <authorList>
            <person name="Arumugam K."/>
            <person name="Besarab I."/>
            <person name="Haryono M."/>
            <person name="Bagci C."/>
            <person name="Beier S."/>
            <person name="Buchfink B."/>
            <person name="Gorska A."/>
            <person name="Qiu G."/>
            <person name="Huson D.H."/>
            <person name="Williams R.B."/>
        </authorList>
    </citation>
    <scope>NUCLEOTIDE SEQUENCE</scope>
    <source>
        <strain evidence="2">SSA1</strain>
    </source>
</reference>
<dbReference type="AlphaFoldDB" id="A0A080M2Z6"/>
<reference evidence="2 4" key="2">
    <citation type="journal article" date="2019" name="Microbiome">
        <title>Annotated bacterial chromosomes from frame-shift-corrected long-read metagenomic data.</title>
        <authorList>
            <person name="Arumugam K."/>
            <person name="Bagci C."/>
            <person name="Bessarab I."/>
            <person name="Beier S."/>
            <person name="Buchfink B."/>
            <person name="Gorska A."/>
            <person name="Qiu G."/>
            <person name="Huson D.H."/>
            <person name="Williams R.B.H."/>
        </authorList>
    </citation>
    <scope>NUCLEOTIDE SEQUENCE [LARGE SCALE GENOMIC DNA]</scope>
    <source>
        <strain evidence="2">SSA1</strain>
    </source>
</reference>
<name>A0A080M2Z6_9PROT</name>
<proteinExistence type="predicted"/>